<feature type="region of interest" description="Disordered" evidence="1">
    <location>
        <begin position="1116"/>
        <end position="1147"/>
    </location>
</feature>
<feature type="compositionally biased region" description="Low complexity" evidence="1">
    <location>
        <begin position="464"/>
        <end position="477"/>
    </location>
</feature>
<evidence type="ECO:0000313" key="2">
    <source>
        <dbReference type="EMBL" id="RKO90250.1"/>
    </source>
</evidence>
<dbReference type="EMBL" id="KZ995647">
    <property type="protein sequence ID" value="RKO90250.1"/>
    <property type="molecule type" value="Genomic_DNA"/>
</dbReference>
<proteinExistence type="predicted"/>
<name>A0A4P9WGS9_9FUNG</name>
<protein>
    <submittedName>
        <fullName evidence="2">Uncharacterized protein</fullName>
    </submittedName>
</protein>
<dbReference type="Proteomes" id="UP000269721">
    <property type="component" value="Unassembled WGS sequence"/>
</dbReference>
<feature type="region of interest" description="Disordered" evidence="1">
    <location>
        <begin position="356"/>
        <end position="380"/>
    </location>
</feature>
<feature type="compositionally biased region" description="Pro residues" evidence="1">
    <location>
        <begin position="449"/>
        <end position="463"/>
    </location>
</feature>
<accession>A0A4P9WGS9</accession>
<evidence type="ECO:0000313" key="3">
    <source>
        <dbReference type="Proteomes" id="UP000269721"/>
    </source>
</evidence>
<feature type="region of interest" description="Disordered" evidence="1">
    <location>
        <begin position="449"/>
        <end position="497"/>
    </location>
</feature>
<sequence>MRVFTVEELTQLPSFKGFMEDIKDMYYDTSFNLIALARRMEYTPLIHSWLALCSVIDAIWADVIACTHKPSIPDLTRYIAVAWTATASARGRAHRHAAADRPTANCTVIAFQYAEWRIPAGTLFWGTNAGRGSGTSRTGPSAPELRASLIDLIVGDTKRRNADPTDCAFGLRWTISWTVRNRGLQSEEARGRGVTNAGPRSRTGADNPLRRVGLTPIDEHPDVDPALKEDNILLLLVAVLTASDPRRRCWRCLGALAIRQHGPDIDTPIASPASGFWRETHPQQPQWSTTSLRFRLNLIRTFRTNVSRLILAAVRRSQNASCCEMARALMPGFCFFSLLGRPVRFSPDRLPLRLPRRSRLAGPPQFGSAASRRESEASAHAPVLSSSMTVPHPLEFILLPSAAAPTPLSSFPPPVASLSQTSSFPSILDAHSAPPLSLLPTPTFSPTPPLLPILLPPTSPQEPPASSTSTSPSSVVFQPPPTRRRPANSRAMTENSASCRECSAPVGTVLFFGLPAALDSPYTIDVICLTCAASSLGPAQNPTAGSGRSRKRDNEDGPLTPFECECCKRVKAHGGVRAGWPDDIRRGWESPEFGFELLCVACSEKYAFCSDCGSGGRHRTGKYRPKELFHSRRTCSLSHSRAGDLSSVQMRVFTMEELTQLPSFKGFMEDMKDMYYDTSFNIIALARRMEYTPLIHSWSAVCSVVDAIWADIETCTQMPSTPDMTRYIAVAWTATSSARGRAHRHAAADRPTADCTVIAFQYAEWRIPAGTLFWGKNAGRGSGISTTGPSAPELRASLIDLIVCDSDRRESDSTDCAFGRPWTIAWTVRTRGLQSDESRGRGVTNAGPRSRTGADNPFRRVGLAPLEEHPDVDPALFITDSIQLHTFLQCIIYIGKREALGQTNSRGRLDSNWLAALRELTCLYLLLQLLLRQSTPRYSSRLTVSNLLFLLAGPFREAGRARVIRAEPFDDEQRRLLSRVRERERNSGSRLFTRNGRTPTVFVLLEQQPDPHGAFLPFAPTPLLPFASPAGYSPESTLSFGLTELESFTPLSVSPGVSPFPTPSLSPFPLPANSLQKLSRFVDLYRAPTSRLLTPRNPPTPCKLPRNDGKLRVLPRVLGSGHDEPGARQPPTAGSARSRKRDNEDGPLTPFECECCKRVKAHGGVRAGWPDDLRRVWESPELENGTYPHDLVMVSRLLYSSHNLGQLGSSHANTLDPRCNSLSRGTMDRNVFGAGPRVPARGTGPPHRQLHRDRFSVGRLADPIAAPILGPSLPAVRVSLINLIVGETRRRVADPTDRAFGLPWTISWALRFSSLEAEDSRVRGSANPGPRSRNGYR</sequence>
<feature type="compositionally biased region" description="Low complexity" evidence="1">
    <location>
        <begin position="360"/>
        <end position="370"/>
    </location>
</feature>
<keyword evidence="3" id="KW-1185">Reference proteome</keyword>
<dbReference type="OrthoDB" id="2129662at2759"/>
<feature type="region of interest" description="Disordered" evidence="1">
    <location>
        <begin position="186"/>
        <end position="217"/>
    </location>
</feature>
<feature type="region of interest" description="Disordered" evidence="1">
    <location>
        <begin position="833"/>
        <end position="858"/>
    </location>
</feature>
<organism evidence="2 3">
    <name type="scientific">Blyttiomyces helicus</name>
    <dbReference type="NCBI Taxonomy" id="388810"/>
    <lineage>
        <taxon>Eukaryota</taxon>
        <taxon>Fungi</taxon>
        <taxon>Fungi incertae sedis</taxon>
        <taxon>Chytridiomycota</taxon>
        <taxon>Chytridiomycota incertae sedis</taxon>
        <taxon>Chytridiomycetes</taxon>
        <taxon>Chytridiomycetes incertae sedis</taxon>
        <taxon>Blyttiomyces</taxon>
    </lineage>
</organism>
<gene>
    <name evidence="2" type="ORF">BDK51DRAFT_48489</name>
</gene>
<reference evidence="3" key="1">
    <citation type="journal article" date="2018" name="Nat. Microbiol.">
        <title>Leveraging single-cell genomics to expand the fungal tree of life.</title>
        <authorList>
            <person name="Ahrendt S.R."/>
            <person name="Quandt C.A."/>
            <person name="Ciobanu D."/>
            <person name="Clum A."/>
            <person name="Salamov A."/>
            <person name="Andreopoulos B."/>
            <person name="Cheng J.F."/>
            <person name="Woyke T."/>
            <person name="Pelin A."/>
            <person name="Henrissat B."/>
            <person name="Reynolds N.K."/>
            <person name="Benny G.L."/>
            <person name="Smith M.E."/>
            <person name="James T.Y."/>
            <person name="Grigoriev I.V."/>
        </authorList>
    </citation>
    <scope>NUCLEOTIDE SEQUENCE [LARGE SCALE GENOMIC DNA]</scope>
</reference>
<evidence type="ECO:0000256" key="1">
    <source>
        <dbReference type="SAM" id="MobiDB-lite"/>
    </source>
</evidence>